<evidence type="ECO:0000256" key="6">
    <source>
        <dbReference type="PIRSR" id="PIRSR602401-1"/>
    </source>
</evidence>
<evidence type="ECO:0000256" key="1">
    <source>
        <dbReference type="ARBA" id="ARBA00001971"/>
    </source>
</evidence>
<evidence type="ECO:0000256" key="4">
    <source>
        <dbReference type="ARBA" id="ARBA00022723"/>
    </source>
</evidence>
<dbReference type="InterPro" id="IPR002401">
    <property type="entry name" value="Cyt_P450_E_grp-I"/>
</dbReference>
<dbReference type="EMBL" id="CP099424">
    <property type="protein sequence ID" value="USW55658.1"/>
    <property type="molecule type" value="Genomic_DNA"/>
</dbReference>
<evidence type="ECO:0000256" key="2">
    <source>
        <dbReference type="ARBA" id="ARBA00010617"/>
    </source>
</evidence>
<dbReference type="Pfam" id="PF00067">
    <property type="entry name" value="p450"/>
    <property type="match status" value="1"/>
</dbReference>
<dbReference type="PROSITE" id="PS00086">
    <property type="entry name" value="CYTOCHROME_P450"/>
    <property type="match status" value="1"/>
</dbReference>
<proteinExistence type="inferred from homology"/>
<organism evidence="8 9">
    <name type="scientific">Septoria linicola</name>
    <dbReference type="NCBI Taxonomy" id="215465"/>
    <lineage>
        <taxon>Eukaryota</taxon>
        <taxon>Fungi</taxon>
        <taxon>Dikarya</taxon>
        <taxon>Ascomycota</taxon>
        <taxon>Pezizomycotina</taxon>
        <taxon>Dothideomycetes</taxon>
        <taxon>Dothideomycetidae</taxon>
        <taxon>Mycosphaerellales</taxon>
        <taxon>Mycosphaerellaceae</taxon>
        <taxon>Septoria</taxon>
    </lineage>
</organism>
<evidence type="ECO:0000256" key="7">
    <source>
        <dbReference type="RuleBase" id="RU000461"/>
    </source>
</evidence>
<keyword evidence="4 6" id="KW-0479">Metal-binding</keyword>
<dbReference type="InterPro" id="IPR036396">
    <property type="entry name" value="Cyt_P450_sf"/>
</dbReference>
<evidence type="ECO:0000313" key="8">
    <source>
        <dbReference type="EMBL" id="USW55658.1"/>
    </source>
</evidence>
<dbReference type="InterPro" id="IPR001128">
    <property type="entry name" value="Cyt_P450"/>
</dbReference>
<dbReference type="InterPro" id="IPR050121">
    <property type="entry name" value="Cytochrome_P450_monoxygenase"/>
</dbReference>
<comment type="similarity">
    <text evidence="2 7">Belongs to the cytochrome P450 family.</text>
</comment>
<dbReference type="Gene3D" id="1.10.630.10">
    <property type="entry name" value="Cytochrome P450"/>
    <property type="match status" value="1"/>
</dbReference>
<keyword evidence="7" id="KW-0503">Monooxygenase</keyword>
<reference evidence="8" key="1">
    <citation type="submission" date="2022-06" db="EMBL/GenBank/DDBJ databases">
        <title>Complete genome sequences of two strains of the flax pathogen Septoria linicola.</title>
        <authorList>
            <person name="Lapalu N."/>
            <person name="Simon A."/>
            <person name="Demenou B."/>
            <person name="Paumier D."/>
            <person name="Guillot M.-P."/>
            <person name="Gout L."/>
            <person name="Valade R."/>
        </authorList>
    </citation>
    <scope>NUCLEOTIDE SEQUENCE</scope>
    <source>
        <strain evidence="8">SE15195</strain>
    </source>
</reference>
<dbReference type="InterPro" id="IPR017972">
    <property type="entry name" value="Cyt_P450_CS"/>
</dbReference>
<dbReference type="SUPFAM" id="SSF48264">
    <property type="entry name" value="Cytochrome P450"/>
    <property type="match status" value="1"/>
</dbReference>
<keyword evidence="9" id="KW-1185">Reference proteome</keyword>
<keyword evidence="3 6" id="KW-0349">Heme</keyword>
<protein>
    <submittedName>
        <fullName evidence="8">Cytochrome P450</fullName>
    </submittedName>
</protein>
<dbReference type="CDD" id="cd11058">
    <property type="entry name" value="CYP60B-like"/>
    <property type="match status" value="1"/>
</dbReference>
<evidence type="ECO:0000313" key="9">
    <source>
        <dbReference type="Proteomes" id="UP001056384"/>
    </source>
</evidence>
<dbReference type="PANTHER" id="PTHR24305:SF210">
    <property type="entry name" value="CYTOCHROME P450 MONOOXYGENASE ASQL-RELATED"/>
    <property type="match status" value="1"/>
</dbReference>
<name>A0A9Q9AYQ9_9PEZI</name>
<dbReference type="PRINTS" id="PR00463">
    <property type="entry name" value="EP450I"/>
</dbReference>
<feature type="binding site" description="axial binding residue" evidence="6">
    <location>
        <position position="263"/>
    </location>
    <ligand>
        <name>heme</name>
        <dbReference type="ChEBI" id="CHEBI:30413"/>
    </ligand>
    <ligandPart>
        <name>Fe</name>
        <dbReference type="ChEBI" id="CHEBI:18248"/>
    </ligandPart>
</feature>
<comment type="cofactor">
    <cofactor evidence="1 6">
        <name>heme</name>
        <dbReference type="ChEBI" id="CHEBI:30413"/>
    </cofactor>
</comment>
<dbReference type="PRINTS" id="PR00385">
    <property type="entry name" value="P450"/>
</dbReference>
<dbReference type="GO" id="GO:0016705">
    <property type="term" value="F:oxidoreductase activity, acting on paired donors, with incorporation or reduction of molecular oxygen"/>
    <property type="evidence" value="ECO:0007669"/>
    <property type="project" value="InterPro"/>
</dbReference>
<dbReference type="AlphaFoldDB" id="A0A9Q9AYQ9"/>
<evidence type="ECO:0000256" key="3">
    <source>
        <dbReference type="ARBA" id="ARBA00022617"/>
    </source>
</evidence>
<evidence type="ECO:0000256" key="5">
    <source>
        <dbReference type="ARBA" id="ARBA00023004"/>
    </source>
</evidence>
<keyword evidence="5 6" id="KW-0408">Iron</keyword>
<dbReference type="Proteomes" id="UP001056384">
    <property type="component" value="Chromosome 7"/>
</dbReference>
<accession>A0A9Q9AYQ9</accession>
<gene>
    <name evidence="8" type="ORF">Slin15195_G089770</name>
</gene>
<sequence>MTAKLSEATQSGAPVDMVKMYNFTTLDIMADLSFNESLGLLETGKILGMGRGRLPDVFLIKQIILRIPSVQAKFWEQFNYAAERVDRRLERQPERPDLWSKVIGNPTLSLDEHYSNASLFMIAGSETTATALSGITYWLLRSPALMDKLKTEIRTTFCDAGEINLDSIARLEYLNAVIYEGLRMYRPVPFLMPRIVPKGGIVICGRFVPAGPTVGVHSFATYRSPTNFEKPDTFCPERWLGDAGRKNRDLQAVEPFSIGPRSCIGRNLAWHELRLILVMVLLRFDLALCKESQKW</sequence>
<dbReference type="GO" id="GO:0004497">
    <property type="term" value="F:monooxygenase activity"/>
    <property type="evidence" value="ECO:0007669"/>
    <property type="project" value="UniProtKB-KW"/>
</dbReference>
<dbReference type="GO" id="GO:0005506">
    <property type="term" value="F:iron ion binding"/>
    <property type="evidence" value="ECO:0007669"/>
    <property type="project" value="InterPro"/>
</dbReference>
<dbReference type="PANTHER" id="PTHR24305">
    <property type="entry name" value="CYTOCHROME P450"/>
    <property type="match status" value="1"/>
</dbReference>
<keyword evidence="7" id="KW-0560">Oxidoreductase</keyword>
<dbReference type="GO" id="GO:0020037">
    <property type="term" value="F:heme binding"/>
    <property type="evidence" value="ECO:0007669"/>
    <property type="project" value="InterPro"/>
</dbReference>